<feature type="coiled-coil region" evidence="1">
    <location>
        <begin position="14"/>
        <end position="144"/>
    </location>
</feature>
<accession>A0A2M7BDY9</accession>
<gene>
    <name evidence="2" type="ORF">COS54_01350</name>
</gene>
<keyword evidence="1" id="KW-0175">Coiled coil</keyword>
<sequence length="366" mass="42174">MNNKIICPQCGSEIEITEALRSEIEKEISAETKEKVKKEIQEKMDFEMADLKRTLAEKEEKMKEFRERELDLREEKRRLEEKEKEMTLEVQRQVDEERKKTEEATFKKADEEHRLKDMEKEKVISDLKKALEEAQRKASQGSQQTQGEVLELDLEETLKNTFPQDLIEPVGKGVRGADIRQTVKSQSGIVCGVILWESKRTKAWTDEWTGKLKDDLRAEGANIPVIVTEVLPKEAQNGMGVKDGVWVVNFSLIIPLAILIRKNLLEVAYQKVVSGDKGRKADLLYEYITGHEFRQQLEALVEVYQEMQEQINHEKAAFEKIWKGREMQIKRLVFSTTNICGGMQGLIGQTVLPIKGLELLEKGKED</sequence>
<proteinExistence type="predicted"/>
<dbReference type="Pfam" id="PF09903">
    <property type="entry name" value="DUF2130"/>
    <property type="match status" value="1"/>
</dbReference>
<dbReference type="InterPro" id="IPR019219">
    <property type="entry name" value="DUF2130"/>
</dbReference>
<dbReference type="Proteomes" id="UP000229631">
    <property type="component" value="Unassembled WGS sequence"/>
</dbReference>
<evidence type="ECO:0000256" key="1">
    <source>
        <dbReference type="SAM" id="Coils"/>
    </source>
</evidence>
<protein>
    <submittedName>
        <fullName evidence="2">DUF2130 domain-containing protein</fullName>
    </submittedName>
</protein>
<evidence type="ECO:0000313" key="2">
    <source>
        <dbReference type="EMBL" id="PIV01290.1"/>
    </source>
</evidence>
<reference evidence="3" key="1">
    <citation type="submission" date="2017-09" db="EMBL/GenBank/DDBJ databases">
        <title>Depth-based differentiation of microbial function through sediment-hosted aquifers and enrichment of novel symbionts in the deep terrestrial subsurface.</title>
        <authorList>
            <person name="Probst A.J."/>
            <person name="Ladd B."/>
            <person name="Jarett J.K."/>
            <person name="Geller-Mcgrath D.E."/>
            <person name="Sieber C.M.K."/>
            <person name="Emerson J.B."/>
            <person name="Anantharaman K."/>
            <person name="Thomas B.C."/>
            <person name="Malmstrom R."/>
            <person name="Stieglmeier M."/>
            <person name="Klingl A."/>
            <person name="Woyke T."/>
            <person name="Ryan C.M."/>
            <person name="Banfield J.F."/>
        </authorList>
    </citation>
    <scope>NUCLEOTIDE SEQUENCE [LARGE SCALE GENOMIC DNA]</scope>
</reference>
<comment type="caution">
    <text evidence="2">The sequence shown here is derived from an EMBL/GenBank/DDBJ whole genome shotgun (WGS) entry which is preliminary data.</text>
</comment>
<dbReference type="AlphaFoldDB" id="A0A2M7BDY9"/>
<evidence type="ECO:0000313" key="3">
    <source>
        <dbReference type="Proteomes" id="UP000229631"/>
    </source>
</evidence>
<organism evidence="2 3">
    <name type="scientific">Candidatus Shapirobacteria bacterium CG03_land_8_20_14_0_80_39_12</name>
    <dbReference type="NCBI Taxonomy" id="1974879"/>
    <lineage>
        <taxon>Bacteria</taxon>
        <taxon>Candidatus Shapironibacteriota</taxon>
    </lineage>
</organism>
<name>A0A2M7BDY9_9BACT</name>
<dbReference type="EMBL" id="PEVC01000025">
    <property type="protein sequence ID" value="PIV01290.1"/>
    <property type="molecule type" value="Genomic_DNA"/>
</dbReference>